<sequence length="436" mass="48342">MVLTRRRKGTYKEPFELTEAEWDAVFTNNRALHGWSYVNGLPVKARKQAFQVKPNPDARPKQALPIPKQDLPVVDGAANNEPSVRARPLPPIPPFYVWDNATVEVTEMTSAMEATVANQGFSSTVIKGAGGLNIYNTEAAVSGVRDEQDSTAEKTVTADKVNSIHVAYKFPRVAVEVDQYCLELTEECKKQALACQDVHDVDRWKRDYGYVFATQFTLGGELTSTRLFHGGDTAKLSAVKDSLKIAAGVSISAPYASASVDYGSMKATEGTTGDRAAQQSMRLAWQAKGGDTLLCSNPPRWAGTVKDHRLWRIMDQQGLVYMQSLVNSVDSTAYRFLENPETATKDRVNTRGNTKLREKITLDLRDVLNAAGNPLADQIKAFYGSEDFTLDEYNESLPPNQKSARLKEFATWSSLDILTKCYIAMLGYEKKLYTLP</sequence>
<accession>A0ACC0URM6</accession>
<proteinExistence type="predicted"/>
<name>A0ACC0URM6_9HYPO</name>
<evidence type="ECO:0000313" key="2">
    <source>
        <dbReference type="Proteomes" id="UP001163324"/>
    </source>
</evidence>
<dbReference type="Proteomes" id="UP001163324">
    <property type="component" value="Chromosome 9"/>
</dbReference>
<protein>
    <submittedName>
        <fullName evidence="1">Uncharacterized protein</fullName>
    </submittedName>
</protein>
<reference evidence="1" key="1">
    <citation type="submission" date="2022-10" db="EMBL/GenBank/DDBJ databases">
        <title>Complete Genome of Trichothecium roseum strain YXFP-22015, a Plant Pathogen Isolated from Citrus.</title>
        <authorList>
            <person name="Wang Y."/>
            <person name="Zhu L."/>
        </authorList>
    </citation>
    <scope>NUCLEOTIDE SEQUENCE</scope>
    <source>
        <strain evidence="1">YXFP-22015</strain>
    </source>
</reference>
<keyword evidence="2" id="KW-1185">Reference proteome</keyword>
<evidence type="ECO:0000313" key="1">
    <source>
        <dbReference type="EMBL" id="KAI9896172.1"/>
    </source>
</evidence>
<dbReference type="EMBL" id="CM047948">
    <property type="protein sequence ID" value="KAI9896172.1"/>
    <property type="molecule type" value="Genomic_DNA"/>
</dbReference>
<comment type="caution">
    <text evidence="1">The sequence shown here is derived from an EMBL/GenBank/DDBJ whole genome shotgun (WGS) entry which is preliminary data.</text>
</comment>
<organism evidence="1 2">
    <name type="scientific">Trichothecium roseum</name>
    <dbReference type="NCBI Taxonomy" id="47278"/>
    <lineage>
        <taxon>Eukaryota</taxon>
        <taxon>Fungi</taxon>
        <taxon>Dikarya</taxon>
        <taxon>Ascomycota</taxon>
        <taxon>Pezizomycotina</taxon>
        <taxon>Sordariomycetes</taxon>
        <taxon>Hypocreomycetidae</taxon>
        <taxon>Hypocreales</taxon>
        <taxon>Hypocreales incertae sedis</taxon>
        <taxon>Trichothecium</taxon>
    </lineage>
</organism>
<gene>
    <name evidence="1" type="ORF">N3K66_008344</name>
</gene>